<dbReference type="Proteomes" id="UP000192906">
    <property type="component" value="Unassembled WGS sequence"/>
</dbReference>
<evidence type="ECO:0000313" key="2">
    <source>
        <dbReference type="Proteomes" id="UP000192906"/>
    </source>
</evidence>
<gene>
    <name evidence="1" type="ORF">SAMN06295933_3127</name>
</gene>
<accession>A0A1X7ELE6</accession>
<name>A0A1X7ELE6_9BACT</name>
<proteinExistence type="predicted"/>
<reference evidence="2" key="1">
    <citation type="submission" date="2017-04" db="EMBL/GenBank/DDBJ databases">
        <authorList>
            <person name="Varghese N."/>
            <person name="Submissions S."/>
        </authorList>
    </citation>
    <scope>NUCLEOTIDE SEQUENCE [LARGE SCALE GENOMIC DNA]</scope>
    <source>
        <strain evidence="2">K3S</strain>
    </source>
</reference>
<keyword evidence="2" id="KW-1185">Reference proteome</keyword>
<organism evidence="1 2">
    <name type="scientific">Desulfovibrio gilichinskyi</name>
    <dbReference type="NCBI Taxonomy" id="1519643"/>
    <lineage>
        <taxon>Bacteria</taxon>
        <taxon>Pseudomonadati</taxon>
        <taxon>Thermodesulfobacteriota</taxon>
        <taxon>Desulfovibrionia</taxon>
        <taxon>Desulfovibrionales</taxon>
        <taxon>Desulfovibrionaceae</taxon>
        <taxon>Desulfovibrio</taxon>
    </lineage>
</organism>
<sequence length="93" mass="10812">MARNNRKPRPRPLPAPPKCSSRMYIQIAPADIAFFRFFLEAMDNLALFTVADRFKGVLMLRYSAHQEREFFEFLDGLKEEIEIKILPNPSIPA</sequence>
<evidence type="ECO:0008006" key="3">
    <source>
        <dbReference type="Google" id="ProtNLM"/>
    </source>
</evidence>
<dbReference type="OrthoDB" id="5472144at2"/>
<dbReference type="AlphaFoldDB" id="A0A1X7ELE6"/>
<protein>
    <recommendedName>
        <fullName evidence="3">DUF4911 domain-containing protein</fullName>
    </recommendedName>
</protein>
<dbReference type="EMBL" id="FWZU01000005">
    <property type="protein sequence ID" value="SMF35934.1"/>
    <property type="molecule type" value="Genomic_DNA"/>
</dbReference>
<dbReference type="STRING" id="1519643.SAMN06295933_3127"/>
<dbReference type="Pfam" id="PF16256">
    <property type="entry name" value="DUF4911"/>
    <property type="match status" value="1"/>
</dbReference>
<dbReference type="InterPro" id="IPR032587">
    <property type="entry name" value="DUF4911"/>
</dbReference>
<evidence type="ECO:0000313" key="1">
    <source>
        <dbReference type="EMBL" id="SMF35934.1"/>
    </source>
</evidence>